<sequence length="331" mass="35509">MKIALDVMGGDNAPYSTVEGGVDALKESDGLFIYFVGPSSQIKEKLDAIDVEKYKERFEIVDAPQVITNDEKPVEAIRKKKDSSLVKAVSLVKDKKADTVVTAGSTGAFMAAGYFILRRIKGIDRPALAPIFPSAGGYTIVLDVGSNMDAKPEHLLQYAKMGSIYAKGVFGISEPSVGLLNVGTEEGKGNELTKKAYELIKECDEINFMGNIEARDVPGGKVDVVVCDGFVGNVMLKFMEGAASFIFSSLKEEITKNFSRKIGAVMLKSAFTDFAKQMDYTEHGGAPLLGVKGALIKSHGSSDAKAIKNAILKQGKGLIESKVLDQFSDGI</sequence>
<dbReference type="RefSeq" id="WP_350345123.1">
    <property type="nucleotide sequence ID" value="NZ_CP158367.1"/>
</dbReference>
<comment type="subunit">
    <text evidence="9 10">Homodimer. Probably interacts with PlsY.</text>
</comment>
<evidence type="ECO:0000256" key="2">
    <source>
        <dbReference type="ARBA" id="ARBA00022490"/>
    </source>
</evidence>
<organism evidence="11">
    <name type="scientific">Proteinivorax tanatarense</name>
    <dbReference type="NCBI Taxonomy" id="1260629"/>
    <lineage>
        <taxon>Bacteria</taxon>
        <taxon>Bacillati</taxon>
        <taxon>Bacillota</taxon>
        <taxon>Clostridia</taxon>
        <taxon>Eubacteriales</taxon>
        <taxon>Proteinivoracaceae</taxon>
        <taxon>Proteinivorax</taxon>
    </lineage>
</organism>
<dbReference type="InterPro" id="IPR012281">
    <property type="entry name" value="Phospholipid_synth_PlsX-like"/>
</dbReference>
<dbReference type="GO" id="GO:0005737">
    <property type="term" value="C:cytoplasm"/>
    <property type="evidence" value="ECO:0007669"/>
    <property type="project" value="UniProtKB-SubCell"/>
</dbReference>
<evidence type="ECO:0000256" key="7">
    <source>
        <dbReference type="ARBA" id="ARBA00023264"/>
    </source>
</evidence>
<dbReference type="Gene3D" id="3.40.718.10">
    <property type="entry name" value="Isopropylmalate Dehydrogenase"/>
    <property type="match status" value="1"/>
</dbReference>
<comment type="similarity">
    <text evidence="10">Belongs to the PlsX family.</text>
</comment>
<dbReference type="PANTHER" id="PTHR30100:SF1">
    <property type="entry name" value="PHOSPHATE ACYLTRANSFERASE"/>
    <property type="match status" value="1"/>
</dbReference>
<dbReference type="AlphaFoldDB" id="A0AAU7VQP5"/>
<comment type="catalytic activity">
    <reaction evidence="1 10">
        <text>a fatty acyl-[ACP] + phosphate = an acyl phosphate + holo-[ACP]</text>
        <dbReference type="Rhea" id="RHEA:42292"/>
        <dbReference type="Rhea" id="RHEA-COMP:9685"/>
        <dbReference type="Rhea" id="RHEA-COMP:14125"/>
        <dbReference type="ChEBI" id="CHEBI:43474"/>
        <dbReference type="ChEBI" id="CHEBI:59918"/>
        <dbReference type="ChEBI" id="CHEBI:64479"/>
        <dbReference type="ChEBI" id="CHEBI:138651"/>
        <dbReference type="EC" id="2.3.1.274"/>
    </reaction>
</comment>
<keyword evidence="5 10" id="KW-0443">Lipid metabolism</keyword>
<evidence type="ECO:0000256" key="3">
    <source>
        <dbReference type="ARBA" id="ARBA00022516"/>
    </source>
</evidence>
<evidence type="ECO:0000313" key="11">
    <source>
        <dbReference type="EMBL" id="XBX76384.1"/>
    </source>
</evidence>
<keyword evidence="6 10" id="KW-0594">Phospholipid biosynthesis</keyword>
<evidence type="ECO:0000256" key="1">
    <source>
        <dbReference type="ARBA" id="ARBA00001232"/>
    </source>
</evidence>
<dbReference type="EMBL" id="CP158367">
    <property type="protein sequence ID" value="XBX76384.1"/>
    <property type="molecule type" value="Genomic_DNA"/>
</dbReference>
<evidence type="ECO:0000256" key="6">
    <source>
        <dbReference type="ARBA" id="ARBA00023209"/>
    </source>
</evidence>
<dbReference type="PIRSF" id="PIRSF002465">
    <property type="entry name" value="Phsphlp_syn_PlsX"/>
    <property type="match status" value="1"/>
</dbReference>
<keyword evidence="3 10" id="KW-0444">Lipid biosynthesis</keyword>
<dbReference type="HAMAP" id="MF_00019">
    <property type="entry name" value="PlsX"/>
    <property type="match status" value="1"/>
</dbReference>
<proteinExistence type="inferred from homology"/>
<reference evidence="11" key="2">
    <citation type="submission" date="2024-06" db="EMBL/GenBank/DDBJ databases">
        <authorList>
            <person name="Petrova K.O."/>
            <person name="Toshchakov S.V."/>
            <person name="Boltjanskaja Y.V."/>
            <person name="Kevbrin V."/>
        </authorList>
    </citation>
    <scope>NUCLEOTIDE SEQUENCE</scope>
    <source>
        <strain evidence="11">Z-910T</strain>
    </source>
</reference>
<keyword evidence="7 10" id="KW-1208">Phospholipid metabolism</keyword>
<evidence type="ECO:0000256" key="8">
    <source>
        <dbReference type="ARBA" id="ARBA00024069"/>
    </source>
</evidence>
<name>A0AAU7VQP5_9FIRM</name>
<evidence type="ECO:0000256" key="10">
    <source>
        <dbReference type="HAMAP-Rule" id="MF_00019"/>
    </source>
</evidence>
<evidence type="ECO:0000256" key="5">
    <source>
        <dbReference type="ARBA" id="ARBA00023098"/>
    </source>
</evidence>
<protein>
    <recommendedName>
        <fullName evidence="8 10">Phosphate acyltransferase</fullName>
        <ecNumber evidence="8 10">2.3.1.274</ecNumber>
    </recommendedName>
    <alternativeName>
        <fullName evidence="10">Acyl-ACP phosphotransacylase</fullName>
    </alternativeName>
    <alternativeName>
        <fullName evidence="10">Acyl-[acyl-carrier-protein]--phosphate acyltransferase</fullName>
    </alternativeName>
    <alternativeName>
        <fullName evidence="10">Phosphate-acyl-ACP acyltransferase</fullName>
    </alternativeName>
</protein>
<dbReference type="SUPFAM" id="SSF53659">
    <property type="entry name" value="Isocitrate/Isopropylmalate dehydrogenase-like"/>
    <property type="match status" value="1"/>
</dbReference>
<reference evidence="11" key="1">
    <citation type="journal article" date="2013" name="Extremophiles">
        <title>Proteinivorax tanatarense gen. nov., sp. nov., an anaerobic, haloalkaliphilic, proteolytic bacterium isolated from a decaying algal bloom, and proposal of Proteinivoraceae fam. nov.</title>
        <authorList>
            <person name="Kevbrin V."/>
            <person name="Boltyanskaya Y."/>
            <person name="Zhilina T."/>
            <person name="Kolganova T."/>
            <person name="Lavrentjeva E."/>
            <person name="Kuznetsov B."/>
        </authorList>
    </citation>
    <scope>NUCLEOTIDE SEQUENCE</scope>
    <source>
        <strain evidence="11">Z-910T</strain>
    </source>
</reference>
<keyword evidence="11" id="KW-0012">Acyltransferase</keyword>
<dbReference type="InterPro" id="IPR003664">
    <property type="entry name" value="FA_synthesis"/>
</dbReference>
<dbReference type="GO" id="GO:0006633">
    <property type="term" value="P:fatty acid biosynthetic process"/>
    <property type="evidence" value="ECO:0007669"/>
    <property type="project" value="UniProtKB-UniRule"/>
</dbReference>
<keyword evidence="2 10" id="KW-0963">Cytoplasm</keyword>
<evidence type="ECO:0000256" key="4">
    <source>
        <dbReference type="ARBA" id="ARBA00022679"/>
    </source>
</evidence>
<dbReference type="EC" id="2.3.1.274" evidence="8 10"/>
<dbReference type="PANTHER" id="PTHR30100">
    <property type="entry name" value="FATTY ACID/PHOSPHOLIPID SYNTHESIS PROTEIN PLSX"/>
    <property type="match status" value="1"/>
</dbReference>
<comment type="function">
    <text evidence="10">Catalyzes the reversible formation of acyl-phosphate (acyl-PO(4)) from acyl-[acyl-carrier-protein] (acyl-ACP). This enzyme utilizes acyl-ACP as fatty acyl donor, but not acyl-CoA.</text>
</comment>
<dbReference type="NCBIfam" id="TIGR00182">
    <property type="entry name" value="plsX"/>
    <property type="match status" value="1"/>
</dbReference>
<accession>A0AAU7VQP5</accession>
<keyword evidence="4 10" id="KW-0808">Transferase</keyword>
<comment type="subcellular location">
    <subcellularLocation>
        <location evidence="10">Cytoplasm</location>
    </subcellularLocation>
    <text evidence="10">Associated with the membrane possibly through PlsY.</text>
</comment>
<dbReference type="Pfam" id="PF02504">
    <property type="entry name" value="FA_synthesis"/>
    <property type="match status" value="1"/>
</dbReference>
<dbReference type="GO" id="GO:0043811">
    <property type="term" value="F:phosphate:acyl-[acyl carrier protein] acyltransferase activity"/>
    <property type="evidence" value="ECO:0007669"/>
    <property type="project" value="UniProtKB-UniRule"/>
</dbReference>
<gene>
    <name evidence="10 11" type="primary">plsX</name>
    <name evidence="11" type="ORF">PRVXT_001355</name>
</gene>
<evidence type="ECO:0000256" key="9">
    <source>
        <dbReference type="ARBA" id="ARBA00046608"/>
    </source>
</evidence>
<comment type="pathway">
    <text evidence="10">Lipid metabolism; phospholipid metabolism.</text>
</comment>
<dbReference type="GO" id="GO:0008654">
    <property type="term" value="P:phospholipid biosynthetic process"/>
    <property type="evidence" value="ECO:0007669"/>
    <property type="project" value="UniProtKB-KW"/>
</dbReference>